<dbReference type="InterPro" id="IPR038460">
    <property type="entry name" value="AcetylCoA_hyd_C_sf"/>
</dbReference>
<comment type="caution">
    <text evidence="2">The sequence shown here is derived from an EMBL/GenBank/DDBJ whole genome shotgun (WGS) entry which is preliminary data.</text>
</comment>
<proteinExistence type="predicted"/>
<dbReference type="SUPFAM" id="SSF100950">
    <property type="entry name" value="NagB/RpiA/CoA transferase-like"/>
    <property type="match status" value="2"/>
</dbReference>
<name>A0ABW6ZP44_9HYPH</name>
<dbReference type="RefSeq" id="WP_394010268.1">
    <property type="nucleotide sequence ID" value="NZ_JBAFUR010000010.1"/>
</dbReference>
<dbReference type="Proteomes" id="UP001604043">
    <property type="component" value="Unassembled WGS sequence"/>
</dbReference>
<feature type="domain" description="Acetyl-CoA hydrolase/transferase C-terminal" evidence="1">
    <location>
        <begin position="262"/>
        <end position="415"/>
    </location>
</feature>
<dbReference type="Gene3D" id="3.30.750.70">
    <property type="entry name" value="4-hydroxybutyrate coenzyme like domains"/>
    <property type="match status" value="1"/>
</dbReference>
<dbReference type="InterPro" id="IPR026888">
    <property type="entry name" value="AcetylCoA_hyd_C"/>
</dbReference>
<gene>
    <name evidence="2" type="ORF">V5F30_24275</name>
</gene>
<accession>A0ABW6ZP44</accession>
<keyword evidence="3" id="KW-1185">Reference proteome</keyword>
<keyword evidence="2" id="KW-0378">Hydrolase</keyword>
<dbReference type="EMBL" id="JBAFUR010000010">
    <property type="protein sequence ID" value="MFG1255349.1"/>
    <property type="molecule type" value="Genomic_DNA"/>
</dbReference>
<dbReference type="GO" id="GO:0016787">
    <property type="term" value="F:hydrolase activity"/>
    <property type="evidence" value="ECO:0007669"/>
    <property type="project" value="UniProtKB-KW"/>
</dbReference>
<dbReference type="Pfam" id="PF13336">
    <property type="entry name" value="AcetylCoA_hyd_C"/>
    <property type="match status" value="1"/>
</dbReference>
<sequence length="423" mass="44856">MPVELDATTPDLARFVRAGDTICWGQAAAEPLTLTRALMAQRAAIGGFTAFIGVSWSDTVDVAFTDHVRFVSYCGTGLNRHLAAADRLDILPVHYSTLGDVLSQSVDVLMLQLTPPDQEGRYGFALACEYLAPLVKRARIVIAEVNEDAPAIPCAQTLGPDDIDAVLRTARPLNEPPSISTGETEARIAAHVAALVEDRAVLQVGLGALPDRIARQLSGHRDLGIHTGLINDGLGYLIERGAVTNAFKTRDAGISVTGLVAGTQRLTRLLHRNPSVRLAPTSYTHDPTVLAGMDRFTAINSAVEVDLTGQVNAEVAAGRYVGAVGGAADFLRGAARSLRGLPIIALPATARGPNGPVSRIVARLDGPVSTARSDAGVFVTEYGAADLRGLSLAQRVSRMVEIAAPQFREELERDAFASLRAHR</sequence>
<protein>
    <submittedName>
        <fullName evidence="2">Acetyl-CoA hydrolase/transferase C-terminal domain-containing protein</fullName>
    </submittedName>
</protein>
<reference evidence="2 3" key="1">
    <citation type="submission" date="2024-02" db="EMBL/GenBank/DDBJ databases">
        <title>Expansion and revision of Xanthobacter and proposal of Roseixanthobacter gen. nov.</title>
        <authorList>
            <person name="Soltysiak M.P.M."/>
            <person name="Jalihal A."/>
            <person name="Ory A."/>
            <person name="Chrisophersen C."/>
            <person name="Lee A.D."/>
            <person name="Boulton J."/>
            <person name="Springer M."/>
        </authorList>
    </citation>
    <scope>NUCLEOTIDE SEQUENCE [LARGE SCALE GENOMIC DNA]</scope>
    <source>
        <strain evidence="2 3">CB5</strain>
    </source>
</reference>
<dbReference type="PANTHER" id="PTHR21432:SF20">
    <property type="entry name" value="ACETYL-COA HYDROLASE"/>
    <property type="match status" value="1"/>
</dbReference>
<evidence type="ECO:0000259" key="1">
    <source>
        <dbReference type="Pfam" id="PF13336"/>
    </source>
</evidence>
<organism evidence="2 3">
    <name type="scientific">Xanthobacter aminoxidans</name>
    <dbReference type="NCBI Taxonomy" id="186280"/>
    <lineage>
        <taxon>Bacteria</taxon>
        <taxon>Pseudomonadati</taxon>
        <taxon>Pseudomonadota</taxon>
        <taxon>Alphaproteobacteria</taxon>
        <taxon>Hyphomicrobiales</taxon>
        <taxon>Xanthobacteraceae</taxon>
        <taxon>Xanthobacter</taxon>
    </lineage>
</organism>
<dbReference type="Gene3D" id="3.40.1080.10">
    <property type="entry name" value="Glutaconate Coenzyme A-transferase"/>
    <property type="match status" value="1"/>
</dbReference>
<dbReference type="PANTHER" id="PTHR21432">
    <property type="entry name" value="ACETYL-COA HYDROLASE-RELATED"/>
    <property type="match status" value="1"/>
</dbReference>
<evidence type="ECO:0000313" key="2">
    <source>
        <dbReference type="EMBL" id="MFG1255349.1"/>
    </source>
</evidence>
<dbReference type="InterPro" id="IPR046433">
    <property type="entry name" value="ActCoA_hydro"/>
</dbReference>
<dbReference type="InterPro" id="IPR037171">
    <property type="entry name" value="NagB/RpiA_transferase-like"/>
</dbReference>
<dbReference type="Gene3D" id="3.40.1080.20">
    <property type="entry name" value="Acetyl-CoA hydrolase/transferase C-terminal domain"/>
    <property type="match status" value="1"/>
</dbReference>
<evidence type="ECO:0000313" key="3">
    <source>
        <dbReference type="Proteomes" id="UP001604043"/>
    </source>
</evidence>